<gene>
    <name evidence="2" type="ORF">KP79_PYT11151</name>
</gene>
<dbReference type="InterPro" id="IPR011990">
    <property type="entry name" value="TPR-like_helical_dom_sf"/>
</dbReference>
<dbReference type="STRING" id="6573.A0A210R134"/>
<dbReference type="AlphaFoldDB" id="A0A210R134"/>
<accession>A0A210R134</accession>
<protein>
    <submittedName>
        <fullName evidence="2">Uncharacterized protein</fullName>
    </submittedName>
</protein>
<dbReference type="Gene3D" id="1.25.40.10">
    <property type="entry name" value="Tetratricopeptide repeat domain"/>
    <property type="match status" value="1"/>
</dbReference>
<sequence>MVKKLWKFKSMDEVNTAVNMALRTTMFNERCRRWEKVIGGYRHLFWMIDRKHFPEDYEPPTNFQMFMYEMYFHLAVAYQHIGKHKQAITELTNAIDIVSIPKNGCLAGCLTNSCLMTPVYARRAFANAKSGNMVSAMRDAEKTVVLDSINPDVYCIRALVYSTKTYEKHAKKDLELALRLNPTHSCSLMLLKSLNQPEIMRHGADPNSYMNVNSFAHPCVTEFFDKMLFGLSVPHTLTHVDLTPDKPSKTSMENEAQNRTKDSRPSSSRSKVEPFRCGTPVSEQNKSSLRRRKDYGAALQKHISRPKTSADFFGNLLAISNFEKERRLKAVQDAIERRAASADGMSRVQTPSTKISRSTRVPQATKTTNFEPQLKADKRNRENEEFESNNKKNAFIMNMPTSYTIPVFQSTNIKEAPRMYYKPWKGDRLPVVELIKRQTTPVFK</sequence>
<proteinExistence type="predicted"/>
<evidence type="ECO:0000313" key="2">
    <source>
        <dbReference type="EMBL" id="OWF54585.1"/>
    </source>
</evidence>
<feature type="region of interest" description="Disordered" evidence="1">
    <location>
        <begin position="342"/>
        <end position="387"/>
    </location>
</feature>
<dbReference type="Proteomes" id="UP000242188">
    <property type="component" value="Unassembled WGS sequence"/>
</dbReference>
<keyword evidence="3" id="KW-1185">Reference proteome</keyword>
<reference evidence="2 3" key="1">
    <citation type="journal article" date="2017" name="Nat. Ecol. Evol.">
        <title>Scallop genome provides insights into evolution of bilaterian karyotype and development.</title>
        <authorList>
            <person name="Wang S."/>
            <person name="Zhang J."/>
            <person name="Jiao W."/>
            <person name="Li J."/>
            <person name="Xun X."/>
            <person name="Sun Y."/>
            <person name="Guo X."/>
            <person name="Huan P."/>
            <person name="Dong B."/>
            <person name="Zhang L."/>
            <person name="Hu X."/>
            <person name="Sun X."/>
            <person name="Wang J."/>
            <person name="Zhao C."/>
            <person name="Wang Y."/>
            <person name="Wang D."/>
            <person name="Huang X."/>
            <person name="Wang R."/>
            <person name="Lv J."/>
            <person name="Li Y."/>
            <person name="Zhang Z."/>
            <person name="Liu B."/>
            <person name="Lu W."/>
            <person name="Hui Y."/>
            <person name="Liang J."/>
            <person name="Zhou Z."/>
            <person name="Hou R."/>
            <person name="Li X."/>
            <person name="Liu Y."/>
            <person name="Li H."/>
            <person name="Ning X."/>
            <person name="Lin Y."/>
            <person name="Zhao L."/>
            <person name="Xing Q."/>
            <person name="Dou J."/>
            <person name="Li Y."/>
            <person name="Mao J."/>
            <person name="Guo H."/>
            <person name="Dou H."/>
            <person name="Li T."/>
            <person name="Mu C."/>
            <person name="Jiang W."/>
            <person name="Fu Q."/>
            <person name="Fu X."/>
            <person name="Miao Y."/>
            <person name="Liu J."/>
            <person name="Yu Q."/>
            <person name="Li R."/>
            <person name="Liao H."/>
            <person name="Li X."/>
            <person name="Kong Y."/>
            <person name="Jiang Z."/>
            <person name="Chourrout D."/>
            <person name="Li R."/>
            <person name="Bao Z."/>
        </authorList>
    </citation>
    <scope>NUCLEOTIDE SEQUENCE [LARGE SCALE GENOMIC DNA]</scope>
    <source>
        <strain evidence="2 3">PY_sf001</strain>
    </source>
</reference>
<name>A0A210R134_MIZYE</name>
<evidence type="ECO:0000256" key="1">
    <source>
        <dbReference type="SAM" id="MobiDB-lite"/>
    </source>
</evidence>
<feature type="compositionally biased region" description="Basic and acidic residues" evidence="1">
    <location>
        <begin position="374"/>
        <end position="383"/>
    </location>
</feature>
<feature type="compositionally biased region" description="Polar residues" evidence="1">
    <location>
        <begin position="347"/>
        <end position="371"/>
    </location>
</feature>
<dbReference type="SUPFAM" id="SSF48452">
    <property type="entry name" value="TPR-like"/>
    <property type="match status" value="1"/>
</dbReference>
<comment type="caution">
    <text evidence="2">The sequence shown here is derived from an EMBL/GenBank/DDBJ whole genome shotgun (WGS) entry which is preliminary data.</text>
</comment>
<dbReference type="InterPro" id="IPR019734">
    <property type="entry name" value="TPR_rpt"/>
</dbReference>
<evidence type="ECO:0000313" key="3">
    <source>
        <dbReference type="Proteomes" id="UP000242188"/>
    </source>
</evidence>
<dbReference type="OrthoDB" id="1914839at2759"/>
<organism evidence="2 3">
    <name type="scientific">Mizuhopecten yessoensis</name>
    <name type="common">Japanese scallop</name>
    <name type="synonym">Patinopecten yessoensis</name>
    <dbReference type="NCBI Taxonomy" id="6573"/>
    <lineage>
        <taxon>Eukaryota</taxon>
        <taxon>Metazoa</taxon>
        <taxon>Spiralia</taxon>
        <taxon>Lophotrochozoa</taxon>
        <taxon>Mollusca</taxon>
        <taxon>Bivalvia</taxon>
        <taxon>Autobranchia</taxon>
        <taxon>Pteriomorphia</taxon>
        <taxon>Pectinida</taxon>
        <taxon>Pectinoidea</taxon>
        <taxon>Pectinidae</taxon>
        <taxon>Mizuhopecten</taxon>
    </lineage>
</organism>
<dbReference type="Pfam" id="PF13181">
    <property type="entry name" value="TPR_8"/>
    <property type="match status" value="2"/>
</dbReference>
<dbReference type="SMART" id="SM00028">
    <property type="entry name" value="TPR"/>
    <property type="match status" value="3"/>
</dbReference>
<feature type="compositionally biased region" description="Basic and acidic residues" evidence="1">
    <location>
        <begin position="256"/>
        <end position="274"/>
    </location>
</feature>
<feature type="region of interest" description="Disordered" evidence="1">
    <location>
        <begin position="241"/>
        <end position="291"/>
    </location>
</feature>
<dbReference type="EMBL" id="NEDP02000976">
    <property type="protein sequence ID" value="OWF54585.1"/>
    <property type="molecule type" value="Genomic_DNA"/>
</dbReference>